<reference evidence="1" key="1">
    <citation type="journal article" date="2018" name="Genome Biol.">
        <title>SKESA: strategic k-mer extension for scrupulous assemblies.</title>
        <authorList>
            <person name="Souvorov A."/>
            <person name="Agarwala R."/>
            <person name="Lipman D.J."/>
        </authorList>
    </citation>
    <scope>NUCLEOTIDE SEQUENCE</scope>
    <source>
        <strain evidence="1">CL18-200174</strain>
    </source>
</reference>
<dbReference type="EMBL" id="DACWOD010000004">
    <property type="protein sequence ID" value="HAU2396108.1"/>
    <property type="molecule type" value="Genomic_DNA"/>
</dbReference>
<comment type="caution">
    <text evidence="1">The sequence shown here is derived from an EMBL/GenBank/DDBJ whole genome shotgun (WGS) entry which is preliminary data.</text>
</comment>
<organism evidence="1 2">
    <name type="scientific">Legionella pneumophila</name>
    <dbReference type="NCBI Taxonomy" id="446"/>
    <lineage>
        <taxon>Bacteria</taxon>
        <taxon>Pseudomonadati</taxon>
        <taxon>Pseudomonadota</taxon>
        <taxon>Gammaproteobacteria</taxon>
        <taxon>Legionellales</taxon>
        <taxon>Legionellaceae</taxon>
        <taxon>Legionella</taxon>
    </lineage>
</organism>
<protein>
    <submittedName>
        <fullName evidence="1">DUF3775 domain-containing protein</fullName>
    </submittedName>
</protein>
<dbReference type="RefSeq" id="WP_062725997.1">
    <property type="nucleotide sequence ID" value="NZ_CP117814.1"/>
</dbReference>
<dbReference type="AlphaFoldDB" id="A0AAP8XTP5"/>
<accession>A0AAP8XTP5</accession>
<dbReference type="Proteomes" id="UP000863577">
    <property type="component" value="Unassembled WGS sequence"/>
</dbReference>
<reference evidence="1" key="2">
    <citation type="submission" date="2019-09" db="EMBL/GenBank/DDBJ databases">
        <authorList>
            <consortium name="NCBI Pathogen Detection Project"/>
        </authorList>
    </citation>
    <scope>NUCLEOTIDE SEQUENCE</scope>
    <source>
        <strain evidence="1">CL18-200174</strain>
    </source>
</reference>
<proteinExistence type="predicted"/>
<dbReference type="Pfam" id="PF12616">
    <property type="entry name" value="DUF3775"/>
    <property type="match status" value="1"/>
</dbReference>
<name>A0AAP8XTP5_LEGPN</name>
<sequence length="136" mass="15485">MLNTDILNLNPGTVCFIIDKAKEFQAKEGVTFPEETPNSEYEYDMLQILADHSDDLTYTEVKQIIDELNIDEKVDLLSLMFIGRGDFVESDWSSAHKEAMNNLPPDLTAYLFSKPTIAYYLEKGLESLGYSCENDK</sequence>
<gene>
    <name evidence="1" type="ORF">JBK99_07150</name>
</gene>
<dbReference type="InterPro" id="IPR022254">
    <property type="entry name" value="DUF3775"/>
</dbReference>
<evidence type="ECO:0000313" key="2">
    <source>
        <dbReference type="Proteomes" id="UP000863577"/>
    </source>
</evidence>
<evidence type="ECO:0000313" key="1">
    <source>
        <dbReference type="EMBL" id="HAU2396108.1"/>
    </source>
</evidence>